<organism evidence="2 3">
    <name type="scientific">Nonomuraea composti</name>
    <dbReference type="NCBI Taxonomy" id="2720023"/>
    <lineage>
        <taxon>Bacteria</taxon>
        <taxon>Bacillati</taxon>
        <taxon>Actinomycetota</taxon>
        <taxon>Actinomycetes</taxon>
        <taxon>Streptosporangiales</taxon>
        <taxon>Streptosporangiaceae</taxon>
        <taxon>Nonomuraea</taxon>
    </lineage>
</organism>
<dbReference type="Proteomes" id="UP000696294">
    <property type="component" value="Unassembled WGS sequence"/>
</dbReference>
<gene>
    <name evidence="2" type="ORF">HCN51_40305</name>
</gene>
<protein>
    <submittedName>
        <fullName evidence="2">Uncharacterized protein</fullName>
    </submittedName>
</protein>
<comment type="caution">
    <text evidence="2">The sequence shown here is derived from an EMBL/GenBank/DDBJ whole genome shotgun (WGS) entry which is preliminary data.</text>
</comment>
<dbReference type="EMBL" id="JAATEP010000040">
    <property type="protein sequence ID" value="NJP95607.1"/>
    <property type="molecule type" value="Genomic_DNA"/>
</dbReference>
<feature type="chain" id="PRO_5045382068" evidence="1">
    <location>
        <begin position="23"/>
        <end position="146"/>
    </location>
</feature>
<dbReference type="RefSeq" id="WP_168017323.1">
    <property type="nucleotide sequence ID" value="NZ_JAATEP010000040.1"/>
</dbReference>
<reference evidence="2 3" key="1">
    <citation type="submission" date="2020-03" db="EMBL/GenBank/DDBJ databases">
        <title>WGS of actinomycetes isolated from Thailand.</title>
        <authorList>
            <person name="Thawai C."/>
        </authorList>
    </citation>
    <scope>NUCLEOTIDE SEQUENCE [LARGE SCALE GENOMIC DNA]</scope>
    <source>
        <strain evidence="2 3">FMUSA5-5</strain>
    </source>
</reference>
<evidence type="ECO:0000313" key="3">
    <source>
        <dbReference type="Proteomes" id="UP000696294"/>
    </source>
</evidence>
<evidence type="ECO:0000256" key="1">
    <source>
        <dbReference type="SAM" id="SignalP"/>
    </source>
</evidence>
<proteinExistence type="predicted"/>
<keyword evidence="1" id="KW-0732">Signal</keyword>
<feature type="signal peptide" evidence="1">
    <location>
        <begin position="1"/>
        <end position="22"/>
    </location>
</feature>
<name>A0ABX1BGZ8_9ACTN</name>
<dbReference type="InterPro" id="IPR011004">
    <property type="entry name" value="Trimer_LpxA-like_sf"/>
</dbReference>
<evidence type="ECO:0000313" key="2">
    <source>
        <dbReference type="EMBL" id="NJP95607.1"/>
    </source>
</evidence>
<sequence>MACRVAALLCPVLALLAAPVQAAKTVCMPAPTSPPPPTSASRAAVHGNSTVGGNARIEDLAWVNSAATVTGDAVVRSNALAQGGVNLGGSVVIGGDAEPATACSSGTYLMFYPDRRRDGGGGEADATPPHPIFTDADLACGGGNPG</sequence>
<keyword evidence="3" id="KW-1185">Reference proteome</keyword>
<dbReference type="SUPFAM" id="SSF51161">
    <property type="entry name" value="Trimeric LpxA-like enzymes"/>
    <property type="match status" value="1"/>
</dbReference>
<dbReference type="Gene3D" id="2.160.10.10">
    <property type="entry name" value="Hexapeptide repeat proteins"/>
    <property type="match status" value="1"/>
</dbReference>
<accession>A0ABX1BGZ8</accession>